<feature type="domain" description="Enoyl reductase (ER)" evidence="3">
    <location>
        <begin position="11"/>
        <end position="325"/>
    </location>
</feature>
<protein>
    <submittedName>
        <fullName evidence="4">Zinc-binding dehydrogenase</fullName>
    </submittedName>
</protein>
<dbReference type="EMBL" id="CP042425">
    <property type="protein sequence ID" value="QEL14625.1"/>
    <property type="molecule type" value="Genomic_DNA"/>
</dbReference>
<evidence type="ECO:0000313" key="5">
    <source>
        <dbReference type="Proteomes" id="UP000324974"/>
    </source>
</evidence>
<dbReference type="CDD" id="cd05282">
    <property type="entry name" value="ETR_like"/>
    <property type="match status" value="1"/>
</dbReference>
<evidence type="ECO:0000313" key="4">
    <source>
        <dbReference type="EMBL" id="QEL14625.1"/>
    </source>
</evidence>
<accession>A0A5C1A802</accession>
<dbReference type="InterPro" id="IPR013154">
    <property type="entry name" value="ADH-like_N"/>
</dbReference>
<evidence type="ECO:0000256" key="2">
    <source>
        <dbReference type="ARBA" id="ARBA00023002"/>
    </source>
</evidence>
<dbReference type="Pfam" id="PF08240">
    <property type="entry name" value="ADH_N"/>
    <property type="match status" value="1"/>
</dbReference>
<dbReference type="InterPro" id="IPR013149">
    <property type="entry name" value="ADH-like_C"/>
</dbReference>
<keyword evidence="1" id="KW-0521">NADP</keyword>
<gene>
    <name evidence="4" type="ORF">PX52LOC_01516</name>
</gene>
<dbReference type="InterPro" id="IPR011032">
    <property type="entry name" value="GroES-like_sf"/>
</dbReference>
<dbReference type="InterPro" id="IPR036291">
    <property type="entry name" value="NAD(P)-bd_dom_sf"/>
</dbReference>
<dbReference type="Gene3D" id="3.90.180.10">
    <property type="entry name" value="Medium-chain alcohol dehydrogenases, catalytic domain"/>
    <property type="match status" value="1"/>
</dbReference>
<dbReference type="Pfam" id="PF00107">
    <property type="entry name" value="ADH_zinc_N"/>
    <property type="match status" value="1"/>
</dbReference>
<dbReference type="Gene3D" id="3.40.50.720">
    <property type="entry name" value="NAD(P)-binding Rossmann-like Domain"/>
    <property type="match status" value="1"/>
</dbReference>
<dbReference type="PANTHER" id="PTHR48106:SF18">
    <property type="entry name" value="QUINONE OXIDOREDUCTASE PIG3"/>
    <property type="match status" value="1"/>
</dbReference>
<dbReference type="SMART" id="SM00829">
    <property type="entry name" value="PKS_ER"/>
    <property type="match status" value="1"/>
</dbReference>
<dbReference type="GO" id="GO:0070402">
    <property type="term" value="F:NADPH binding"/>
    <property type="evidence" value="ECO:0007669"/>
    <property type="project" value="TreeGrafter"/>
</dbReference>
<dbReference type="InterPro" id="IPR020843">
    <property type="entry name" value="ER"/>
</dbReference>
<name>A0A5C1A802_9BACT</name>
<sequence>MRAALFDQPGDPAEVLHVRDIEKPVPRRGEVLVRMIASPVNPSDLMFIRGVYGLKPKLPATPGFEGVGVVEGTGGGLLGFLRKGKRVAVLNDGRGNWGEYTVTTARQVIPVSADIPDAQAATFFVNPMTAVALTQDVLAIPPGSWLLQTAAAGALGKMIVRLGRKFGFRTINIVRRPEQVDELKALGADAVFTTNDDLAERVKAATGGVGVPFIVDPVGGELASRVLSCLAPGGRMVLYGSLADKPLRIDSRSLLSGGQRIEGFWLGHWVKQQRVLRMLKLIRQVRSLMREGVLTTESVEEFPLDRVREAVARAATPGKGGKVLLRLSGP</sequence>
<dbReference type="SUPFAM" id="SSF50129">
    <property type="entry name" value="GroES-like"/>
    <property type="match status" value="1"/>
</dbReference>
<proteinExistence type="predicted"/>
<dbReference type="OrthoDB" id="9787435at2"/>
<dbReference type="GO" id="GO:0016651">
    <property type="term" value="F:oxidoreductase activity, acting on NAD(P)H"/>
    <property type="evidence" value="ECO:0007669"/>
    <property type="project" value="TreeGrafter"/>
</dbReference>
<dbReference type="RefSeq" id="WP_149109507.1">
    <property type="nucleotide sequence ID" value="NZ_CP042425.1"/>
</dbReference>
<dbReference type="SUPFAM" id="SSF51735">
    <property type="entry name" value="NAD(P)-binding Rossmann-fold domains"/>
    <property type="match status" value="1"/>
</dbReference>
<dbReference type="PANTHER" id="PTHR48106">
    <property type="entry name" value="QUINONE OXIDOREDUCTASE PIG3-RELATED"/>
    <property type="match status" value="1"/>
</dbReference>
<keyword evidence="5" id="KW-1185">Reference proteome</keyword>
<dbReference type="KEGG" id="lrs:PX52LOC_01516"/>
<evidence type="ECO:0000259" key="3">
    <source>
        <dbReference type="SMART" id="SM00829"/>
    </source>
</evidence>
<reference evidence="5" key="1">
    <citation type="submission" date="2019-08" db="EMBL/GenBank/DDBJ databases">
        <title>Limnoglobus roseus gen. nov., sp. nov., a novel freshwater planctomycete with a giant genome from the family Gemmataceae.</title>
        <authorList>
            <person name="Kulichevskaya I.S."/>
            <person name="Naumoff D.G."/>
            <person name="Miroshnikov K."/>
            <person name="Ivanova A."/>
            <person name="Philippov D.A."/>
            <person name="Hakobyan A."/>
            <person name="Rijpstra I.C."/>
            <person name="Sinninghe Damste J.S."/>
            <person name="Liesack W."/>
            <person name="Dedysh S.N."/>
        </authorList>
    </citation>
    <scope>NUCLEOTIDE SEQUENCE [LARGE SCALE GENOMIC DNA]</scope>
    <source>
        <strain evidence="5">PX52</strain>
    </source>
</reference>
<keyword evidence="2" id="KW-0560">Oxidoreductase</keyword>
<evidence type="ECO:0000256" key="1">
    <source>
        <dbReference type="ARBA" id="ARBA00022857"/>
    </source>
</evidence>
<organism evidence="4 5">
    <name type="scientific">Limnoglobus roseus</name>
    <dbReference type="NCBI Taxonomy" id="2598579"/>
    <lineage>
        <taxon>Bacteria</taxon>
        <taxon>Pseudomonadati</taxon>
        <taxon>Planctomycetota</taxon>
        <taxon>Planctomycetia</taxon>
        <taxon>Gemmatales</taxon>
        <taxon>Gemmataceae</taxon>
        <taxon>Limnoglobus</taxon>
    </lineage>
</organism>
<dbReference type="Proteomes" id="UP000324974">
    <property type="component" value="Chromosome"/>
</dbReference>
<dbReference type="AlphaFoldDB" id="A0A5C1A802"/>